<reference evidence="1" key="1">
    <citation type="journal article" date="2018" name="Genome Biol.">
        <title>SKESA: strategic k-mer extension for scrupulous assemblies.</title>
        <authorList>
            <person name="Souvorov A."/>
            <person name="Agarwala R."/>
            <person name="Lipman D.J."/>
        </authorList>
    </citation>
    <scope>NUCLEOTIDE SEQUENCE</scope>
    <source>
        <strain evidence="1">MA.MZ045</strain>
    </source>
</reference>
<proteinExistence type="predicted"/>
<evidence type="ECO:0000313" key="1">
    <source>
        <dbReference type="EMBL" id="HAF8580228.1"/>
    </source>
</evidence>
<gene>
    <name evidence="1" type="ORF">G5T75_004193</name>
</gene>
<dbReference type="AlphaFoldDB" id="A0A754EB83"/>
<sequence length="61" mass="6780">METIDINKQIAAINKRTVAAQRMAEDAIVKMGGLDEALSVLYLATRILEDAKFIRETEGKD</sequence>
<comment type="caution">
    <text evidence="1">The sequence shown here is derived from an EMBL/GenBank/DDBJ whole genome shotgun (WGS) entry which is preliminary data.</text>
</comment>
<reference evidence="1" key="2">
    <citation type="submission" date="2020-02" db="EMBL/GenBank/DDBJ databases">
        <authorList>
            <consortium name="NCBI Pathogen Detection Project"/>
        </authorList>
    </citation>
    <scope>NUCLEOTIDE SEQUENCE</scope>
    <source>
        <strain evidence="1">MA.MZ045</strain>
    </source>
</reference>
<organism evidence="1">
    <name type="scientific">Salmonella enterica</name>
    <name type="common">Salmonella choleraesuis</name>
    <dbReference type="NCBI Taxonomy" id="28901"/>
    <lineage>
        <taxon>Bacteria</taxon>
        <taxon>Pseudomonadati</taxon>
        <taxon>Pseudomonadota</taxon>
        <taxon>Gammaproteobacteria</taxon>
        <taxon>Enterobacterales</taxon>
        <taxon>Enterobacteriaceae</taxon>
        <taxon>Salmonella</taxon>
    </lineage>
</organism>
<name>A0A754EB83_SALER</name>
<dbReference type="RefSeq" id="WP_139386069.1">
    <property type="nucleotide sequence ID" value="NZ_MXLQ01000043.1"/>
</dbReference>
<dbReference type="EMBL" id="DAAWNC010000012">
    <property type="protein sequence ID" value="HAF8580228.1"/>
    <property type="molecule type" value="Genomic_DNA"/>
</dbReference>
<protein>
    <submittedName>
        <fullName evidence="1">Uncharacterized protein</fullName>
    </submittedName>
</protein>
<accession>A0A754EB83</accession>